<keyword evidence="1" id="KW-0812">Transmembrane</keyword>
<dbReference type="AlphaFoldDB" id="A0A087USF3"/>
<dbReference type="Proteomes" id="UP000054359">
    <property type="component" value="Unassembled WGS sequence"/>
</dbReference>
<feature type="non-terminal residue" evidence="2">
    <location>
        <position position="87"/>
    </location>
</feature>
<evidence type="ECO:0000313" key="2">
    <source>
        <dbReference type="EMBL" id="KFM80292.1"/>
    </source>
</evidence>
<reference evidence="2 3" key="1">
    <citation type="submission" date="2013-11" db="EMBL/GenBank/DDBJ databases">
        <title>Genome sequencing of Stegodyphus mimosarum.</title>
        <authorList>
            <person name="Bechsgaard J."/>
        </authorList>
    </citation>
    <scope>NUCLEOTIDE SEQUENCE [LARGE SCALE GENOMIC DNA]</scope>
</reference>
<dbReference type="OrthoDB" id="6424547at2759"/>
<gene>
    <name evidence="2" type="ORF">X975_23511</name>
</gene>
<sequence length="87" mass="9843">MKPQECDILGETVEIKLRSPSIFVTSNDSTCSTGDTEVNSWIAVEHEMHPISFQVPVGCREHFNTVLYLTLLVIGLSAMYIFHVLFR</sequence>
<organism evidence="2 3">
    <name type="scientific">Stegodyphus mimosarum</name>
    <name type="common">African social velvet spider</name>
    <dbReference type="NCBI Taxonomy" id="407821"/>
    <lineage>
        <taxon>Eukaryota</taxon>
        <taxon>Metazoa</taxon>
        <taxon>Ecdysozoa</taxon>
        <taxon>Arthropoda</taxon>
        <taxon>Chelicerata</taxon>
        <taxon>Arachnida</taxon>
        <taxon>Araneae</taxon>
        <taxon>Araneomorphae</taxon>
        <taxon>Entelegynae</taxon>
        <taxon>Eresoidea</taxon>
        <taxon>Eresidae</taxon>
        <taxon>Stegodyphus</taxon>
    </lineage>
</organism>
<accession>A0A087USF3</accession>
<keyword evidence="1" id="KW-1133">Transmembrane helix</keyword>
<keyword evidence="1" id="KW-0472">Membrane</keyword>
<protein>
    <submittedName>
        <fullName evidence="2">Uncharacterized protein</fullName>
    </submittedName>
</protein>
<evidence type="ECO:0000256" key="1">
    <source>
        <dbReference type="SAM" id="Phobius"/>
    </source>
</evidence>
<evidence type="ECO:0000313" key="3">
    <source>
        <dbReference type="Proteomes" id="UP000054359"/>
    </source>
</evidence>
<name>A0A087USF3_STEMI</name>
<feature type="transmembrane region" description="Helical" evidence="1">
    <location>
        <begin position="66"/>
        <end position="86"/>
    </location>
</feature>
<keyword evidence="3" id="KW-1185">Reference proteome</keyword>
<proteinExistence type="predicted"/>
<dbReference type="EMBL" id="KK121351">
    <property type="protein sequence ID" value="KFM80292.1"/>
    <property type="molecule type" value="Genomic_DNA"/>
</dbReference>